<sequence length="409" mass="44678">MDLDGLDLKFFGPNGFGRIGSQKLTIQLTSSSLSPQKTMSGCVFCAEASVATTATSTTMEAYPFICAQVGLSPTGGQSPAGLCSTCHDLWEEVTLLYSNMQGLLNLMRRRVTSIKQRVKVKDGNKSNQTRRQGKRSRPGAPPTCGSGPDPLINWRYPQTSSQPVANTNAEIHKFAASPTSSDSDAIVKLESVDFDDCLGGEEMDLEDVEIMPDPGHERDDGDDDDDDLNDPSYDPIGNDEGAPMHDGKPKPTPRQPLIPQDYPPIETLVSEKGKPMISVENYLFNLVRTSTTLGKLLWACGHHAQGKCGVRLHTTDDATNPKFLVQINTHNHPSNEGATLVKKVMNKIRTAALTTTDTPLEIIRQFKQDLKAVEIKNGKKILDESIKRSIRKFRKDRVAAAGSSPSEQV</sequence>
<dbReference type="Pfam" id="PF04500">
    <property type="entry name" value="FLYWCH"/>
    <property type="match status" value="1"/>
</dbReference>
<evidence type="ECO:0000259" key="5">
    <source>
        <dbReference type="Pfam" id="PF04500"/>
    </source>
</evidence>
<name>A0A226CZE3_FOLCA</name>
<keyword evidence="2" id="KW-0863">Zinc-finger</keyword>
<gene>
    <name evidence="6" type="ORF">Fcan01_27004</name>
</gene>
<proteinExistence type="predicted"/>
<dbReference type="EMBL" id="LNIX01000047">
    <property type="protein sequence ID" value="OXA38323.1"/>
    <property type="molecule type" value="Genomic_DNA"/>
</dbReference>
<dbReference type="InterPro" id="IPR007588">
    <property type="entry name" value="Znf_FLYWCH"/>
</dbReference>
<comment type="caution">
    <text evidence="6">The sequence shown here is derived from an EMBL/GenBank/DDBJ whole genome shotgun (WGS) entry which is preliminary data.</text>
</comment>
<evidence type="ECO:0000256" key="2">
    <source>
        <dbReference type="ARBA" id="ARBA00022771"/>
    </source>
</evidence>
<dbReference type="AlphaFoldDB" id="A0A226CZE3"/>
<evidence type="ECO:0000313" key="7">
    <source>
        <dbReference type="Proteomes" id="UP000198287"/>
    </source>
</evidence>
<dbReference type="Gene3D" id="2.20.25.240">
    <property type="match status" value="1"/>
</dbReference>
<protein>
    <recommendedName>
        <fullName evidence="5">FLYWCH-type domain-containing protein</fullName>
    </recommendedName>
</protein>
<feature type="region of interest" description="Disordered" evidence="4">
    <location>
        <begin position="115"/>
        <end position="161"/>
    </location>
</feature>
<keyword evidence="3" id="KW-0862">Zinc</keyword>
<evidence type="ECO:0000256" key="1">
    <source>
        <dbReference type="ARBA" id="ARBA00022723"/>
    </source>
</evidence>
<organism evidence="6 7">
    <name type="scientific">Folsomia candida</name>
    <name type="common">Springtail</name>
    <dbReference type="NCBI Taxonomy" id="158441"/>
    <lineage>
        <taxon>Eukaryota</taxon>
        <taxon>Metazoa</taxon>
        <taxon>Ecdysozoa</taxon>
        <taxon>Arthropoda</taxon>
        <taxon>Hexapoda</taxon>
        <taxon>Collembola</taxon>
        <taxon>Entomobryomorpha</taxon>
        <taxon>Isotomoidea</taxon>
        <taxon>Isotomidae</taxon>
        <taxon>Proisotominae</taxon>
        <taxon>Folsomia</taxon>
    </lineage>
</organism>
<feature type="compositionally biased region" description="Acidic residues" evidence="4">
    <location>
        <begin position="220"/>
        <end position="229"/>
    </location>
</feature>
<keyword evidence="1" id="KW-0479">Metal-binding</keyword>
<feature type="region of interest" description="Disordered" evidence="4">
    <location>
        <begin position="210"/>
        <end position="262"/>
    </location>
</feature>
<dbReference type="OrthoDB" id="10064469at2759"/>
<keyword evidence="7" id="KW-1185">Reference proteome</keyword>
<dbReference type="GO" id="GO:0008270">
    <property type="term" value="F:zinc ion binding"/>
    <property type="evidence" value="ECO:0007669"/>
    <property type="project" value="UniProtKB-KW"/>
</dbReference>
<evidence type="ECO:0000256" key="3">
    <source>
        <dbReference type="ARBA" id="ARBA00022833"/>
    </source>
</evidence>
<evidence type="ECO:0000313" key="6">
    <source>
        <dbReference type="EMBL" id="OXA38323.1"/>
    </source>
</evidence>
<accession>A0A226CZE3</accession>
<feature type="domain" description="FLYWCH-type" evidence="5">
    <location>
        <begin position="270"/>
        <end position="332"/>
    </location>
</feature>
<dbReference type="Proteomes" id="UP000198287">
    <property type="component" value="Unassembled WGS sequence"/>
</dbReference>
<reference evidence="6 7" key="1">
    <citation type="submission" date="2015-12" db="EMBL/GenBank/DDBJ databases">
        <title>The genome of Folsomia candida.</title>
        <authorList>
            <person name="Faddeeva A."/>
            <person name="Derks M.F."/>
            <person name="Anvar Y."/>
            <person name="Smit S."/>
            <person name="Van Straalen N."/>
            <person name="Roelofs D."/>
        </authorList>
    </citation>
    <scope>NUCLEOTIDE SEQUENCE [LARGE SCALE GENOMIC DNA]</scope>
    <source>
        <strain evidence="6 7">VU population</strain>
        <tissue evidence="6">Whole body</tissue>
    </source>
</reference>
<evidence type="ECO:0000256" key="4">
    <source>
        <dbReference type="SAM" id="MobiDB-lite"/>
    </source>
</evidence>